<evidence type="ECO:0000313" key="6">
    <source>
        <dbReference type="Proteomes" id="UP001190926"/>
    </source>
</evidence>
<sequence length="308" mass="36105">MEELHAKTAELEKMKEELRLAKEDAMQSWLDSRPLIDEFEQMQAKLENTKARVFKGNTTIAELQAQLGTTDACIKSAKDEEQNLRMKINDENQNVHKMQEDMEQLKTKMDQKRRRRSKLKLVWRLKRQTLQTLELTSEAVKLESEAFKASTEQALYYINNSEVDNVMMIQLTQEEYEYLKKEANEQISLAEWRISVSAEEKLAAENSRDLAFRRLQSLDPNNRVRHSNMTGQTVQEETVKNEQAYTRAGSTTKHRQVSKGRGKSPTGVSKKNQQWQSNNNNSFRVRKKESIFFRIKTFIVRSLAKYFR</sequence>
<comment type="similarity">
    <text evidence="1">Belongs to the WEB family.</text>
</comment>
<dbReference type="GO" id="GO:0009903">
    <property type="term" value="P:chloroplast avoidance movement"/>
    <property type="evidence" value="ECO:0007669"/>
    <property type="project" value="TreeGrafter"/>
</dbReference>
<feature type="region of interest" description="Disordered" evidence="4">
    <location>
        <begin position="221"/>
        <end position="281"/>
    </location>
</feature>
<evidence type="ECO:0000256" key="1">
    <source>
        <dbReference type="ARBA" id="ARBA00005485"/>
    </source>
</evidence>
<dbReference type="AlphaFoldDB" id="A0AAD4P4D3"/>
<feature type="compositionally biased region" description="Polar residues" evidence="4">
    <location>
        <begin position="227"/>
        <end position="251"/>
    </location>
</feature>
<comment type="caution">
    <text evidence="5">The sequence shown here is derived from an EMBL/GenBank/DDBJ whole genome shotgun (WGS) entry which is preliminary data.</text>
</comment>
<feature type="compositionally biased region" description="Low complexity" evidence="4">
    <location>
        <begin position="269"/>
        <end position="281"/>
    </location>
</feature>
<evidence type="ECO:0000313" key="5">
    <source>
        <dbReference type="EMBL" id="KAH6825475.1"/>
    </source>
</evidence>
<keyword evidence="2 3" id="KW-0175">Coiled coil</keyword>
<dbReference type="GO" id="GO:0005829">
    <property type="term" value="C:cytosol"/>
    <property type="evidence" value="ECO:0007669"/>
    <property type="project" value="TreeGrafter"/>
</dbReference>
<dbReference type="PANTHER" id="PTHR32054">
    <property type="entry name" value="HEAVY CHAIN, PUTATIVE, EXPRESSED-RELATED-RELATED"/>
    <property type="match status" value="1"/>
</dbReference>
<evidence type="ECO:0000256" key="3">
    <source>
        <dbReference type="SAM" id="Coils"/>
    </source>
</evidence>
<feature type="coiled-coil region" evidence="3">
    <location>
        <begin position="1"/>
        <end position="28"/>
    </location>
</feature>
<organism evidence="5 6">
    <name type="scientific">Perilla frutescens var. hirtella</name>
    <name type="common">Perilla citriodora</name>
    <name type="synonym">Perilla setoyensis</name>
    <dbReference type="NCBI Taxonomy" id="608512"/>
    <lineage>
        <taxon>Eukaryota</taxon>
        <taxon>Viridiplantae</taxon>
        <taxon>Streptophyta</taxon>
        <taxon>Embryophyta</taxon>
        <taxon>Tracheophyta</taxon>
        <taxon>Spermatophyta</taxon>
        <taxon>Magnoliopsida</taxon>
        <taxon>eudicotyledons</taxon>
        <taxon>Gunneridae</taxon>
        <taxon>Pentapetalae</taxon>
        <taxon>asterids</taxon>
        <taxon>lamiids</taxon>
        <taxon>Lamiales</taxon>
        <taxon>Lamiaceae</taxon>
        <taxon>Nepetoideae</taxon>
        <taxon>Elsholtzieae</taxon>
        <taxon>Perilla</taxon>
    </lineage>
</organism>
<proteinExistence type="inferred from homology"/>
<gene>
    <name evidence="5" type="ORF">C2S53_005962</name>
</gene>
<protein>
    <submittedName>
        <fullName evidence="5">Uncharacterized protein</fullName>
    </submittedName>
</protein>
<evidence type="ECO:0000256" key="4">
    <source>
        <dbReference type="SAM" id="MobiDB-lite"/>
    </source>
</evidence>
<dbReference type="PANTHER" id="PTHR32054:SF70">
    <property type="entry name" value="OS07G0620100 PROTEIN"/>
    <property type="match status" value="1"/>
</dbReference>
<accession>A0AAD4P4D3</accession>
<feature type="coiled-coil region" evidence="3">
    <location>
        <begin position="74"/>
        <end position="122"/>
    </location>
</feature>
<evidence type="ECO:0000256" key="2">
    <source>
        <dbReference type="ARBA" id="ARBA00023054"/>
    </source>
</evidence>
<reference evidence="5 6" key="1">
    <citation type="journal article" date="2021" name="Nat. Commun.">
        <title>Incipient diploidization of the medicinal plant Perilla within 10,000 years.</title>
        <authorList>
            <person name="Zhang Y."/>
            <person name="Shen Q."/>
            <person name="Leng L."/>
            <person name="Zhang D."/>
            <person name="Chen S."/>
            <person name="Shi Y."/>
            <person name="Ning Z."/>
            <person name="Chen S."/>
        </authorList>
    </citation>
    <scope>NUCLEOTIDE SEQUENCE [LARGE SCALE GENOMIC DNA]</scope>
    <source>
        <strain evidence="6">cv. PC099</strain>
    </source>
</reference>
<dbReference type="Proteomes" id="UP001190926">
    <property type="component" value="Unassembled WGS sequence"/>
</dbReference>
<dbReference type="EMBL" id="SDAM02000175">
    <property type="protein sequence ID" value="KAH6825475.1"/>
    <property type="molecule type" value="Genomic_DNA"/>
</dbReference>
<name>A0AAD4P4D3_PERFH</name>
<feature type="compositionally biased region" description="Basic residues" evidence="4">
    <location>
        <begin position="252"/>
        <end position="262"/>
    </location>
</feature>
<dbReference type="GO" id="GO:0009904">
    <property type="term" value="P:chloroplast accumulation movement"/>
    <property type="evidence" value="ECO:0007669"/>
    <property type="project" value="TreeGrafter"/>
</dbReference>
<keyword evidence="6" id="KW-1185">Reference proteome</keyword>